<sequence length="382" mass="42531">MLQLPSLQLLPFPLSLFFNLFFSYHNMAKAVDDVAPRLLRNKDDNNNVVTADRLGFPSEFPYELGISSPVESVAGSTETETNDDEEDFFAALTRRLSQSSLHHSRKHKPLTSPIISSNKPESVNLKSGVLAMSPQSTLNGIGSWSGDGSPNGSSPVPSPSTTPFCENNDPQEAIYAAAEQVARLKYLNSETSSFGFQNRGFTFPHVSTKFPNLKSEDHVVKQQCGSVWVNQVQQQKQLQILNREYESVKCTRHSSLPQSLWPPLQIQPQNQQVQCIGSGSRHGGSSVRRGSSGTGVFLPRHHVKNPMELPHKKSGFARVLVPAKVVHALNVTNQSQFSNAFAINYDSLLARRNALLMQQLRLSLRREEVASYETRLPQDWTY</sequence>
<evidence type="ECO:0000313" key="2">
    <source>
        <dbReference type="EMBL" id="CAL0334863.1"/>
    </source>
</evidence>
<keyword evidence="3" id="KW-1185">Reference proteome</keyword>
<feature type="compositionally biased region" description="Low complexity" evidence="1">
    <location>
        <begin position="277"/>
        <end position="291"/>
    </location>
</feature>
<protein>
    <submittedName>
        <fullName evidence="2">Uncharacterized protein</fullName>
    </submittedName>
</protein>
<dbReference type="Proteomes" id="UP001497480">
    <property type="component" value="Unassembled WGS sequence"/>
</dbReference>
<organism evidence="2 3">
    <name type="scientific">Lupinus luteus</name>
    <name type="common">European yellow lupine</name>
    <dbReference type="NCBI Taxonomy" id="3873"/>
    <lineage>
        <taxon>Eukaryota</taxon>
        <taxon>Viridiplantae</taxon>
        <taxon>Streptophyta</taxon>
        <taxon>Embryophyta</taxon>
        <taxon>Tracheophyta</taxon>
        <taxon>Spermatophyta</taxon>
        <taxon>Magnoliopsida</taxon>
        <taxon>eudicotyledons</taxon>
        <taxon>Gunneridae</taxon>
        <taxon>Pentapetalae</taxon>
        <taxon>rosids</taxon>
        <taxon>fabids</taxon>
        <taxon>Fabales</taxon>
        <taxon>Fabaceae</taxon>
        <taxon>Papilionoideae</taxon>
        <taxon>50 kb inversion clade</taxon>
        <taxon>genistoids sensu lato</taxon>
        <taxon>core genistoids</taxon>
        <taxon>Genisteae</taxon>
        <taxon>Lupinus</taxon>
    </lineage>
</organism>
<accession>A0AAV1YM56</accession>
<comment type="caution">
    <text evidence="2">The sequence shown here is derived from an EMBL/GenBank/DDBJ whole genome shotgun (WGS) entry which is preliminary data.</text>
</comment>
<feature type="region of interest" description="Disordered" evidence="1">
    <location>
        <begin position="99"/>
        <end position="119"/>
    </location>
</feature>
<proteinExistence type="predicted"/>
<feature type="compositionally biased region" description="Low complexity" evidence="1">
    <location>
        <begin position="142"/>
        <end position="155"/>
    </location>
</feature>
<dbReference type="PANTHER" id="PTHR33356">
    <property type="entry name" value="TIP41-LIKE PROTEIN"/>
    <property type="match status" value="1"/>
</dbReference>
<feature type="region of interest" description="Disordered" evidence="1">
    <location>
        <begin position="277"/>
        <end position="298"/>
    </location>
</feature>
<dbReference type="AlphaFoldDB" id="A0AAV1YM56"/>
<dbReference type="PANTHER" id="PTHR33356:SF17">
    <property type="entry name" value="TPX2 CENTRAL DOMAIN-CONTAINING PROTEIN"/>
    <property type="match status" value="1"/>
</dbReference>
<name>A0AAV1YM56_LUPLU</name>
<gene>
    <name evidence="2" type="ORF">LLUT_LOCUS35923</name>
</gene>
<evidence type="ECO:0000313" key="3">
    <source>
        <dbReference type="Proteomes" id="UP001497480"/>
    </source>
</evidence>
<feature type="region of interest" description="Disordered" evidence="1">
    <location>
        <begin position="136"/>
        <end position="168"/>
    </location>
</feature>
<dbReference type="EMBL" id="CAXHTB010000026">
    <property type="protein sequence ID" value="CAL0334863.1"/>
    <property type="molecule type" value="Genomic_DNA"/>
</dbReference>
<reference evidence="2 3" key="1">
    <citation type="submission" date="2024-03" db="EMBL/GenBank/DDBJ databases">
        <authorList>
            <person name="Martinez-Hernandez J."/>
        </authorList>
    </citation>
    <scope>NUCLEOTIDE SEQUENCE [LARGE SCALE GENOMIC DNA]</scope>
</reference>
<evidence type="ECO:0000256" key="1">
    <source>
        <dbReference type="SAM" id="MobiDB-lite"/>
    </source>
</evidence>